<keyword evidence="4" id="KW-0238">DNA-binding</keyword>
<keyword evidence="7" id="KW-0472">Membrane</keyword>
<keyword evidence="7" id="KW-1133">Transmembrane helix</keyword>
<sequence>MESPIQGEAGVAGWPSLEDSRTHEDEALVRALRAHSTDALTLVYDRYGPQLFDYCHALLRDEGTAVNVFHDVMLSAEAHADRLREPELLRGWLYALARRECRRRMRERPAQRVPAPEAPDEFSTEEERRKHQDARALAHAALSKLNGRQREVIDLTVRHGLSDIELAGVLGLAPDDAAALSRGARAELSASIEEKVGHNRIQISRLLSVLPIAMAPADLEGMVLASAFDPAFDQERAAIGRRAEPFHPSGWPADGDPRAAARPDTLVSNGMPLPGDPRTTGGRRAPKVPVPGPAATVTMTDEEFFRSGGRSKARRAASIPDTEEPKRLPAFVIPVVAIFCVVLLVFALFKLLPGGGSDKPTSQETVSPVQTSEDESADGSKPVAGTKTKDTKKKKKESQLPTPTTEPTASTATTPTKTPSTTPTTKPTTTKPKPGTLTVAGCDTLIEAAETTCAVTITAKGGDVTWTASPGVHLAVSKRTGKLKAGQSAAVTITVTRVACEEEATSAVVFTPGAAITVRWECAVPDPGDGDGDGGA</sequence>
<keyword evidence="2" id="KW-0805">Transcription regulation</keyword>
<comment type="caution">
    <text evidence="9">The sequence shown here is derived from an EMBL/GenBank/DDBJ whole genome shotgun (WGS) entry which is preliminary data.</text>
</comment>
<dbReference type="InterPro" id="IPR013325">
    <property type="entry name" value="RNA_pol_sigma_r2"/>
</dbReference>
<dbReference type="Proteomes" id="UP001501237">
    <property type="component" value="Unassembled WGS sequence"/>
</dbReference>
<dbReference type="PANTHER" id="PTHR43133">
    <property type="entry name" value="RNA POLYMERASE ECF-TYPE SIGMA FACTO"/>
    <property type="match status" value="1"/>
</dbReference>
<dbReference type="NCBIfam" id="TIGR02937">
    <property type="entry name" value="sigma70-ECF"/>
    <property type="match status" value="1"/>
</dbReference>
<dbReference type="Pfam" id="PF04542">
    <property type="entry name" value="Sigma70_r2"/>
    <property type="match status" value="1"/>
</dbReference>
<evidence type="ECO:0000259" key="8">
    <source>
        <dbReference type="Pfam" id="PF04542"/>
    </source>
</evidence>
<evidence type="ECO:0000256" key="3">
    <source>
        <dbReference type="ARBA" id="ARBA00023082"/>
    </source>
</evidence>
<comment type="similarity">
    <text evidence="1">Belongs to the sigma-70 factor family. ECF subfamily.</text>
</comment>
<feature type="region of interest" description="Disordered" evidence="6">
    <location>
        <begin position="353"/>
        <end position="436"/>
    </location>
</feature>
<protein>
    <recommendedName>
        <fullName evidence="8">RNA polymerase sigma-70 region 2 domain-containing protein</fullName>
    </recommendedName>
</protein>
<evidence type="ECO:0000256" key="2">
    <source>
        <dbReference type="ARBA" id="ARBA00023015"/>
    </source>
</evidence>
<dbReference type="SUPFAM" id="SSF88946">
    <property type="entry name" value="Sigma2 domain of RNA polymerase sigma factors"/>
    <property type="match status" value="1"/>
</dbReference>
<accession>A0ABP6QL81</accession>
<keyword evidence="10" id="KW-1185">Reference proteome</keyword>
<name>A0ABP6QL81_9ACTN</name>
<keyword evidence="3" id="KW-0731">Sigma factor</keyword>
<evidence type="ECO:0000256" key="4">
    <source>
        <dbReference type="ARBA" id="ARBA00023125"/>
    </source>
</evidence>
<keyword evidence="5" id="KW-0804">Transcription</keyword>
<feature type="domain" description="RNA polymerase sigma-70 region 2" evidence="8">
    <location>
        <begin position="44"/>
        <end position="108"/>
    </location>
</feature>
<dbReference type="InterPro" id="IPR013324">
    <property type="entry name" value="RNA_pol_sigma_r3/r4-like"/>
</dbReference>
<evidence type="ECO:0000256" key="5">
    <source>
        <dbReference type="ARBA" id="ARBA00023163"/>
    </source>
</evidence>
<dbReference type="EMBL" id="BAAAUV010000038">
    <property type="protein sequence ID" value="GAA3239472.1"/>
    <property type="molecule type" value="Genomic_DNA"/>
</dbReference>
<feature type="region of interest" description="Disordered" evidence="6">
    <location>
        <begin position="106"/>
        <end position="130"/>
    </location>
</feature>
<dbReference type="PANTHER" id="PTHR43133:SF8">
    <property type="entry name" value="RNA POLYMERASE SIGMA FACTOR HI_1459-RELATED"/>
    <property type="match status" value="1"/>
</dbReference>
<dbReference type="SUPFAM" id="SSF88659">
    <property type="entry name" value="Sigma3 and sigma4 domains of RNA polymerase sigma factors"/>
    <property type="match status" value="1"/>
</dbReference>
<organism evidence="9 10">
    <name type="scientific">Actinocorallia longicatena</name>
    <dbReference type="NCBI Taxonomy" id="111803"/>
    <lineage>
        <taxon>Bacteria</taxon>
        <taxon>Bacillati</taxon>
        <taxon>Actinomycetota</taxon>
        <taxon>Actinomycetes</taxon>
        <taxon>Streptosporangiales</taxon>
        <taxon>Thermomonosporaceae</taxon>
        <taxon>Actinocorallia</taxon>
    </lineage>
</organism>
<dbReference type="Gene3D" id="1.10.1740.10">
    <property type="match status" value="1"/>
</dbReference>
<evidence type="ECO:0000256" key="7">
    <source>
        <dbReference type="SAM" id="Phobius"/>
    </source>
</evidence>
<dbReference type="InterPro" id="IPR036388">
    <property type="entry name" value="WH-like_DNA-bd_sf"/>
</dbReference>
<dbReference type="InterPro" id="IPR007627">
    <property type="entry name" value="RNA_pol_sigma70_r2"/>
</dbReference>
<dbReference type="InterPro" id="IPR014284">
    <property type="entry name" value="RNA_pol_sigma-70_dom"/>
</dbReference>
<proteinExistence type="inferred from homology"/>
<dbReference type="Gene3D" id="1.10.10.10">
    <property type="entry name" value="Winged helix-like DNA-binding domain superfamily/Winged helix DNA-binding domain"/>
    <property type="match status" value="1"/>
</dbReference>
<evidence type="ECO:0000256" key="1">
    <source>
        <dbReference type="ARBA" id="ARBA00010641"/>
    </source>
</evidence>
<reference evidence="10" key="1">
    <citation type="journal article" date="2019" name="Int. J. Syst. Evol. Microbiol.">
        <title>The Global Catalogue of Microorganisms (GCM) 10K type strain sequencing project: providing services to taxonomists for standard genome sequencing and annotation.</title>
        <authorList>
            <consortium name="The Broad Institute Genomics Platform"/>
            <consortium name="The Broad Institute Genome Sequencing Center for Infectious Disease"/>
            <person name="Wu L."/>
            <person name="Ma J."/>
        </authorList>
    </citation>
    <scope>NUCLEOTIDE SEQUENCE [LARGE SCALE GENOMIC DNA]</scope>
    <source>
        <strain evidence="10">JCM 9377</strain>
    </source>
</reference>
<feature type="region of interest" description="Disordered" evidence="6">
    <location>
        <begin position="244"/>
        <end position="322"/>
    </location>
</feature>
<feature type="compositionally biased region" description="Low complexity" evidence="6">
    <location>
        <begin position="401"/>
        <end position="434"/>
    </location>
</feature>
<evidence type="ECO:0000313" key="10">
    <source>
        <dbReference type="Proteomes" id="UP001501237"/>
    </source>
</evidence>
<keyword evidence="7" id="KW-0812">Transmembrane</keyword>
<gene>
    <name evidence="9" type="ORF">GCM10010468_75680</name>
</gene>
<feature type="transmembrane region" description="Helical" evidence="7">
    <location>
        <begin position="328"/>
        <end position="349"/>
    </location>
</feature>
<dbReference type="InterPro" id="IPR039425">
    <property type="entry name" value="RNA_pol_sigma-70-like"/>
</dbReference>
<feature type="compositionally biased region" description="Polar residues" evidence="6">
    <location>
        <begin position="359"/>
        <end position="371"/>
    </location>
</feature>
<evidence type="ECO:0000256" key="6">
    <source>
        <dbReference type="SAM" id="MobiDB-lite"/>
    </source>
</evidence>
<evidence type="ECO:0000313" key="9">
    <source>
        <dbReference type="EMBL" id="GAA3239472.1"/>
    </source>
</evidence>